<feature type="transmembrane region" description="Helical" evidence="2">
    <location>
        <begin position="20"/>
        <end position="42"/>
    </location>
</feature>
<evidence type="ECO:0000256" key="1">
    <source>
        <dbReference type="ARBA" id="ARBA00022801"/>
    </source>
</evidence>
<organism evidence="4 5">
    <name type="scientific">Alkaliphilus flagellatus</name>
    <dbReference type="NCBI Taxonomy" id="2841507"/>
    <lineage>
        <taxon>Bacteria</taxon>
        <taxon>Bacillati</taxon>
        <taxon>Bacillota</taxon>
        <taxon>Clostridia</taxon>
        <taxon>Peptostreptococcales</taxon>
        <taxon>Natronincolaceae</taxon>
        <taxon>Alkaliphilus</taxon>
    </lineage>
</organism>
<evidence type="ECO:0000313" key="4">
    <source>
        <dbReference type="EMBL" id="MBU5676959.1"/>
    </source>
</evidence>
<keyword evidence="1" id="KW-0378">Hydrolase</keyword>
<evidence type="ECO:0000259" key="3">
    <source>
        <dbReference type="SMART" id="SM00646"/>
    </source>
</evidence>
<keyword evidence="2" id="KW-1133">Transmembrane helix</keyword>
<dbReference type="Proteomes" id="UP000779508">
    <property type="component" value="Unassembled WGS sequence"/>
</dbReference>
<dbReference type="SMART" id="SM00646">
    <property type="entry name" value="Ami_3"/>
    <property type="match status" value="1"/>
</dbReference>
<evidence type="ECO:0000256" key="2">
    <source>
        <dbReference type="SAM" id="Phobius"/>
    </source>
</evidence>
<dbReference type="EMBL" id="JAHLQK010000004">
    <property type="protein sequence ID" value="MBU5676959.1"/>
    <property type="molecule type" value="Genomic_DNA"/>
</dbReference>
<dbReference type="Pfam" id="PF01520">
    <property type="entry name" value="Amidase_3"/>
    <property type="match status" value="1"/>
</dbReference>
<dbReference type="InterPro" id="IPR050695">
    <property type="entry name" value="N-acetylmuramoyl_amidase_3"/>
</dbReference>
<keyword evidence="2" id="KW-0472">Membrane</keyword>
<name>A0ABS6G3A8_9FIRM</name>
<proteinExistence type="predicted"/>
<dbReference type="RefSeq" id="WP_216417327.1">
    <property type="nucleotide sequence ID" value="NZ_JAHLQK010000004.1"/>
</dbReference>
<dbReference type="PANTHER" id="PTHR30404:SF0">
    <property type="entry name" value="N-ACETYLMURAMOYL-L-ALANINE AMIDASE AMIC"/>
    <property type="match status" value="1"/>
</dbReference>
<protein>
    <submittedName>
        <fullName evidence="4">N-acetylmuramoyl-L-alanine amidase</fullName>
    </submittedName>
</protein>
<reference evidence="4 5" key="1">
    <citation type="submission" date="2021-06" db="EMBL/GenBank/DDBJ databases">
        <authorList>
            <person name="Sun Q."/>
            <person name="Li D."/>
        </authorList>
    </citation>
    <scope>NUCLEOTIDE SEQUENCE [LARGE SCALE GENOMIC DNA]</scope>
    <source>
        <strain evidence="4 5">MSJ-5</strain>
    </source>
</reference>
<sequence>MHKKPIIIIIGSYKKRAIPLCILLICILIFPMFIFNISYPVFNNTSSKTIVIDPGHGGIDGGSSHNDLLEKNINLEVSLKLKKILHDKNINVVMTRDDDTSLESKSNINASRYRRDLNARKSIIDNNNAELFVSIHVNAHPKNTKVQGVHVIHHPTSKDSEHLAKEICDSINKLVFNEFLKTEQIKAEVLTGNFYVLRESKSPGVIIEIGFITTPEDRKLIQNEDYQYKIATAIAQGIIEYIANKY</sequence>
<dbReference type="PANTHER" id="PTHR30404">
    <property type="entry name" value="N-ACETYLMURAMOYL-L-ALANINE AMIDASE"/>
    <property type="match status" value="1"/>
</dbReference>
<comment type="caution">
    <text evidence="4">The sequence shown here is derived from an EMBL/GenBank/DDBJ whole genome shotgun (WGS) entry which is preliminary data.</text>
</comment>
<feature type="domain" description="MurNAc-LAA" evidence="3">
    <location>
        <begin position="121"/>
        <end position="239"/>
    </location>
</feature>
<evidence type="ECO:0000313" key="5">
    <source>
        <dbReference type="Proteomes" id="UP000779508"/>
    </source>
</evidence>
<keyword evidence="2" id="KW-0812">Transmembrane</keyword>
<accession>A0ABS6G3A8</accession>
<keyword evidence="5" id="KW-1185">Reference proteome</keyword>
<dbReference type="CDD" id="cd02696">
    <property type="entry name" value="MurNAc-LAA"/>
    <property type="match status" value="1"/>
</dbReference>
<gene>
    <name evidence="4" type="ORF">KQI88_11080</name>
</gene>
<dbReference type="InterPro" id="IPR002508">
    <property type="entry name" value="MurNAc-LAA_cat"/>
</dbReference>